<comment type="caution">
    <text evidence="10">The sequence shown here is derived from an EMBL/GenBank/DDBJ whole genome shotgun (WGS) entry which is preliminary data.</text>
</comment>
<dbReference type="SUPFAM" id="SSF53098">
    <property type="entry name" value="Ribonuclease H-like"/>
    <property type="match status" value="1"/>
</dbReference>
<dbReference type="PANTHER" id="PTHR13058">
    <property type="entry name" value="THREE PRIME REPAIR EXONUCLEASE 1, 2"/>
    <property type="match status" value="1"/>
</dbReference>
<dbReference type="Proteomes" id="UP000245119">
    <property type="component" value="Linkage Group LG11"/>
</dbReference>
<feature type="region of interest" description="Disordered" evidence="8">
    <location>
        <begin position="176"/>
        <end position="225"/>
    </location>
</feature>
<dbReference type="InterPro" id="IPR040393">
    <property type="entry name" value="TREX1/2"/>
</dbReference>
<gene>
    <name evidence="10" type="ORF">C0Q70_17912</name>
</gene>
<dbReference type="OMA" id="MSLLMIC"/>
<dbReference type="GO" id="GO:0008296">
    <property type="term" value="F:3'-5'-DNA exonuclease activity"/>
    <property type="evidence" value="ECO:0007669"/>
    <property type="project" value="TreeGrafter"/>
</dbReference>
<dbReference type="GO" id="GO:0003676">
    <property type="term" value="F:nucleic acid binding"/>
    <property type="evidence" value="ECO:0007669"/>
    <property type="project" value="InterPro"/>
</dbReference>
<dbReference type="AlphaFoldDB" id="A0A2T7NLR5"/>
<dbReference type="Pfam" id="PF00929">
    <property type="entry name" value="RNase_T"/>
    <property type="match status" value="1"/>
</dbReference>
<dbReference type="OrthoDB" id="10250935at2759"/>
<feature type="compositionally biased region" description="Low complexity" evidence="8">
    <location>
        <begin position="198"/>
        <end position="209"/>
    </location>
</feature>
<dbReference type="PANTHER" id="PTHR13058:SF19">
    <property type="entry name" value="LD40940P"/>
    <property type="match status" value="1"/>
</dbReference>
<dbReference type="GO" id="GO:0006308">
    <property type="term" value="P:DNA catabolic process"/>
    <property type="evidence" value="ECO:0007669"/>
    <property type="project" value="TreeGrafter"/>
</dbReference>
<evidence type="ECO:0000256" key="8">
    <source>
        <dbReference type="SAM" id="MobiDB-lite"/>
    </source>
</evidence>
<feature type="compositionally biased region" description="Basic and acidic residues" evidence="8">
    <location>
        <begin position="306"/>
        <end position="323"/>
    </location>
</feature>
<accession>A0A2T7NLR5</accession>
<dbReference type="InterPro" id="IPR013520">
    <property type="entry name" value="Ribonucl_H"/>
</dbReference>
<keyword evidence="4" id="KW-0378">Hydrolase</keyword>
<comment type="similarity">
    <text evidence="7">Belongs to the exonuclease superfamily. TREX family.</text>
</comment>
<dbReference type="EMBL" id="PZQS01000011">
    <property type="protein sequence ID" value="PVD22108.1"/>
    <property type="molecule type" value="Genomic_DNA"/>
</dbReference>
<name>A0A2T7NLR5_POMCA</name>
<evidence type="ECO:0000256" key="5">
    <source>
        <dbReference type="ARBA" id="ARBA00022839"/>
    </source>
</evidence>
<feature type="region of interest" description="Disordered" evidence="8">
    <location>
        <begin position="243"/>
        <end position="272"/>
    </location>
</feature>
<feature type="region of interest" description="Disordered" evidence="8">
    <location>
        <begin position="306"/>
        <end position="360"/>
    </location>
</feature>
<dbReference type="Gene3D" id="3.30.420.10">
    <property type="entry name" value="Ribonuclease H-like superfamily/Ribonuclease H"/>
    <property type="match status" value="2"/>
</dbReference>
<dbReference type="InterPro" id="IPR036397">
    <property type="entry name" value="RNaseH_sf"/>
</dbReference>
<proteinExistence type="inferred from homology"/>
<keyword evidence="5" id="KW-0269">Exonuclease</keyword>
<reference evidence="10 11" key="1">
    <citation type="submission" date="2018-04" db="EMBL/GenBank/DDBJ databases">
        <title>The genome of golden apple snail Pomacea canaliculata provides insight into stress tolerance and invasive adaptation.</title>
        <authorList>
            <person name="Liu C."/>
            <person name="Liu B."/>
            <person name="Ren Y."/>
            <person name="Zhang Y."/>
            <person name="Wang H."/>
            <person name="Li S."/>
            <person name="Jiang F."/>
            <person name="Yin L."/>
            <person name="Zhang G."/>
            <person name="Qian W."/>
            <person name="Fan W."/>
        </authorList>
    </citation>
    <scope>NUCLEOTIDE SEQUENCE [LARGE SCALE GENOMIC DNA]</scope>
    <source>
        <strain evidence="10">SZHN2017</strain>
        <tissue evidence="10">Muscle</tissue>
    </source>
</reference>
<keyword evidence="2" id="KW-0540">Nuclease</keyword>
<evidence type="ECO:0000256" key="3">
    <source>
        <dbReference type="ARBA" id="ARBA00022723"/>
    </source>
</evidence>
<dbReference type="SMART" id="SM00479">
    <property type="entry name" value="EXOIII"/>
    <property type="match status" value="1"/>
</dbReference>
<evidence type="ECO:0000256" key="4">
    <source>
        <dbReference type="ARBA" id="ARBA00022801"/>
    </source>
</evidence>
<sequence length="511" mass="57328">MTEHNRKESSTLSTGNARCKLSSIVVFDTEASCLPSPGKTPKITELCLLSVLTDELQTQERLPRVINKLQLCFNPKKPIDPSASRITGLFNDVLEQMPSFQDQAALITSFLSSQPSPTCIIAHNGHSFDFPLLMSELKTAVHSLPEKPLIYCADSLEAFRMLDGLSAKPEWLMKKEARNKQRSSVGTEERSSDSSPTNAAGNQAENEQAPRVCSQSSMSDDKTQEKVEKVLYKDVERSLLSEESDLSGCQWSQHEKTPNRPTRTSEYPSRDLAKQLRKRHIELSDEELQIKDSKVVRRLFDEFKKNEENKSEKASTMKAEHALSEGSPLEHNSSVFRSSLETQSNRVSKPESLQEEDSWHGSISDEEFAILALKAEAALEEKQRITSLGPESNEKAELSTEQSIAIGEKGYTGDNDKSQIASSLTSKDEITQRPRLQKIRGRRNMFPVKLDSLSYKLGEIYWREFNQSPQGAHSAEGDCLTLLKLIHKKGSEFISWAEENAVLLSTTHPMH</sequence>
<dbReference type="STRING" id="400727.A0A2T7NLR5"/>
<dbReference type="GO" id="GO:0046872">
    <property type="term" value="F:metal ion binding"/>
    <property type="evidence" value="ECO:0007669"/>
    <property type="project" value="UniProtKB-KW"/>
</dbReference>
<evidence type="ECO:0000256" key="7">
    <source>
        <dbReference type="ARBA" id="ARBA00025769"/>
    </source>
</evidence>
<keyword evidence="3" id="KW-0479">Metal-binding</keyword>
<keyword evidence="6" id="KW-0460">Magnesium</keyword>
<comment type="cofactor">
    <cofactor evidence="1">
        <name>Mg(2+)</name>
        <dbReference type="ChEBI" id="CHEBI:18420"/>
    </cofactor>
</comment>
<feature type="domain" description="Exonuclease" evidence="9">
    <location>
        <begin position="23"/>
        <end position="495"/>
    </location>
</feature>
<evidence type="ECO:0000313" key="10">
    <source>
        <dbReference type="EMBL" id="PVD22108.1"/>
    </source>
</evidence>
<evidence type="ECO:0000256" key="1">
    <source>
        <dbReference type="ARBA" id="ARBA00001946"/>
    </source>
</evidence>
<organism evidence="10 11">
    <name type="scientific">Pomacea canaliculata</name>
    <name type="common">Golden apple snail</name>
    <dbReference type="NCBI Taxonomy" id="400727"/>
    <lineage>
        <taxon>Eukaryota</taxon>
        <taxon>Metazoa</taxon>
        <taxon>Spiralia</taxon>
        <taxon>Lophotrochozoa</taxon>
        <taxon>Mollusca</taxon>
        <taxon>Gastropoda</taxon>
        <taxon>Caenogastropoda</taxon>
        <taxon>Architaenioglossa</taxon>
        <taxon>Ampullarioidea</taxon>
        <taxon>Ampullariidae</taxon>
        <taxon>Pomacea</taxon>
    </lineage>
</organism>
<evidence type="ECO:0000256" key="6">
    <source>
        <dbReference type="ARBA" id="ARBA00022842"/>
    </source>
</evidence>
<feature type="compositionally biased region" description="Polar residues" evidence="8">
    <location>
        <begin position="330"/>
        <end position="347"/>
    </location>
</feature>
<dbReference type="InterPro" id="IPR012337">
    <property type="entry name" value="RNaseH-like_sf"/>
</dbReference>
<dbReference type="GO" id="GO:0005737">
    <property type="term" value="C:cytoplasm"/>
    <property type="evidence" value="ECO:0007669"/>
    <property type="project" value="TreeGrafter"/>
</dbReference>
<evidence type="ECO:0000256" key="2">
    <source>
        <dbReference type="ARBA" id="ARBA00022722"/>
    </source>
</evidence>
<evidence type="ECO:0000313" key="11">
    <source>
        <dbReference type="Proteomes" id="UP000245119"/>
    </source>
</evidence>
<evidence type="ECO:0000259" key="9">
    <source>
        <dbReference type="SMART" id="SM00479"/>
    </source>
</evidence>
<keyword evidence="11" id="KW-1185">Reference proteome</keyword>
<protein>
    <recommendedName>
        <fullName evidence="9">Exonuclease domain-containing protein</fullName>
    </recommendedName>
</protein>